<keyword evidence="4" id="KW-1185">Reference proteome</keyword>
<sequence>MPISELEKIRYRVESTTARRKTARIIKKWTGMDFNIAAEEMRRLQREPTDEEKLQLYGLYKQAVHGDIPPEDIYERPTNDEVAIRKYNAWAERKGQSQEAARADYVLFAEEMIRLYHRTIIRFKWNSEVWSVDY</sequence>
<evidence type="ECO:0000256" key="1">
    <source>
        <dbReference type="ARBA" id="ARBA00023121"/>
    </source>
</evidence>
<gene>
    <name evidence="3" type="ORF">ANCCAN_09402</name>
</gene>
<evidence type="ECO:0000313" key="4">
    <source>
        <dbReference type="Proteomes" id="UP000252519"/>
    </source>
</evidence>
<dbReference type="InterPro" id="IPR014352">
    <property type="entry name" value="FERM/acyl-CoA-bd_prot_sf"/>
</dbReference>
<dbReference type="PRINTS" id="PR00689">
    <property type="entry name" value="ACOABINDINGP"/>
</dbReference>
<dbReference type="GO" id="GO:0000062">
    <property type="term" value="F:fatty-acyl-CoA binding"/>
    <property type="evidence" value="ECO:0007669"/>
    <property type="project" value="InterPro"/>
</dbReference>
<proteinExistence type="predicted"/>
<dbReference type="InterPro" id="IPR035984">
    <property type="entry name" value="Acyl-CoA-binding_sf"/>
</dbReference>
<dbReference type="EMBL" id="JOJR01000124">
    <property type="protein sequence ID" value="RCN44652.1"/>
    <property type="molecule type" value="Genomic_DNA"/>
</dbReference>
<dbReference type="PANTHER" id="PTHR23310">
    <property type="entry name" value="ACYL-COA-BINDING PROTEIN, ACBP"/>
    <property type="match status" value="1"/>
</dbReference>
<dbReference type="AlphaFoldDB" id="A0A368GJU8"/>
<dbReference type="GO" id="GO:0006631">
    <property type="term" value="P:fatty acid metabolic process"/>
    <property type="evidence" value="ECO:0007669"/>
    <property type="project" value="TreeGrafter"/>
</dbReference>
<feature type="domain" description="ACB" evidence="2">
    <location>
        <begin position="30"/>
        <end position="118"/>
    </location>
</feature>
<dbReference type="PROSITE" id="PS51228">
    <property type="entry name" value="ACB_2"/>
    <property type="match status" value="1"/>
</dbReference>
<accession>A0A368GJU8</accession>
<keyword evidence="1" id="KW-0446">Lipid-binding</keyword>
<dbReference type="SUPFAM" id="SSF47027">
    <property type="entry name" value="Acyl-CoA binding protein"/>
    <property type="match status" value="1"/>
</dbReference>
<dbReference type="OrthoDB" id="346910at2759"/>
<dbReference type="Gene3D" id="1.20.80.10">
    <property type="match status" value="1"/>
</dbReference>
<dbReference type="Proteomes" id="UP000252519">
    <property type="component" value="Unassembled WGS sequence"/>
</dbReference>
<dbReference type="Pfam" id="PF00887">
    <property type="entry name" value="ACBP"/>
    <property type="match status" value="1"/>
</dbReference>
<dbReference type="STRING" id="29170.A0A368GJU8"/>
<dbReference type="InterPro" id="IPR000582">
    <property type="entry name" value="Acyl-CoA-binding_protein"/>
</dbReference>
<evidence type="ECO:0000259" key="2">
    <source>
        <dbReference type="PROSITE" id="PS51228"/>
    </source>
</evidence>
<dbReference type="PANTHER" id="PTHR23310:SF138">
    <property type="entry name" value="ACB DOMAIN-CONTAINING PROTEIN"/>
    <property type="match status" value="1"/>
</dbReference>
<name>A0A368GJU8_ANCCA</name>
<evidence type="ECO:0000313" key="3">
    <source>
        <dbReference type="EMBL" id="RCN44652.1"/>
    </source>
</evidence>
<organism evidence="3 4">
    <name type="scientific">Ancylostoma caninum</name>
    <name type="common">Dog hookworm</name>
    <dbReference type="NCBI Taxonomy" id="29170"/>
    <lineage>
        <taxon>Eukaryota</taxon>
        <taxon>Metazoa</taxon>
        <taxon>Ecdysozoa</taxon>
        <taxon>Nematoda</taxon>
        <taxon>Chromadorea</taxon>
        <taxon>Rhabditida</taxon>
        <taxon>Rhabditina</taxon>
        <taxon>Rhabditomorpha</taxon>
        <taxon>Strongyloidea</taxon>
        <taxon>Ancylostomatidae</taxon>
        <taxon>Ancylostomatinae</taxon>
        <taxon>Ancylostoma</taxon>
    </lineage>
</organism>
<reference evidence="3 4" key="1">
    <citation type="submission" date="2014-10" db="EMBL/GenBank/DDBJ databases">
        <title>Draft genome of the hookworm Ancylostoma caninum.</title>
        <authorList>
            <person name="Mitreva M."/>
        </authorList>
    </citation>
    <scope>NUCLEOTIDE SEQUENCE [LARGE SCALE GENOMIC DNA]</scope>
    <source>
        <strain evidence="3 4">Baltimore</strain>
    </source>
</reference>
<comment type="caution">
    <text evidence="3">The sequence shown here is derived from an EMBL/GenBank/DDBJ whole genome shotgun (WGS) entry which is preliminary data.</text>
</comment>
<protein>
    <submittedName>
        <fullName evidence="3">Acyl CoA binding protein</fullName>
    </submittedName>
</protein>